<dbReference type="SUPFAM" id="SSF56601">
    <property type="entry name" value="beta-lactamase/transpeptidase-like"/>
    <property type="match status" value="1"/>
</dbReference>
<evidence type="ECO:0000256" key="1">
    <source>
        <dbReference type="SAM" id="SignalP"/>
    </source>
</evidence>
<dbReference type="PANTHER" id="PTHR43283:SF7">
    <property type="entry name" value="BETA-LACTAMASE-RELATED DOMAIN-CONTAINING PROTEIN"/>
    <property type="match status" value="1"/>
</dbReference>
<gene>
    <name evidence="3" type="ORF">HB770_21420</name>
</gene>
<keyword evidence="1" id="KW-0732">Signal</keyword>
<dbReference type="InterPro" id="IPR050789">
    <property type="entry name" value="Diverse_Enzym_Activities"/>
</dbReference>
<feature type="domain" description="Beta-lactamase-related" evidence="2">
    <location>
        <begin position="52"/>
        <end position="328"/>
    </location>
</feature>
<accession>A0A7G6RM41</accession>
<dbReference type="Gene3D" id="3.40.710.10">
    <property type="entry name" value="DD-peptidase/beta-lactamase superfamily"/>
    <property type="match status" value="1"/>
</dbReference>
<name>A0A7G6RM41_RHILV</name>
<proteinExistence type="predicted"/>
<keyword evidence="3" id="KW-0378">Hydrolase</keyword>
<feature type="chain" id="PRO_5028915740" evidence="1">
    <location>
        <begin position="23"/>
        <end position="342"/>
    </location>
</feature>
<dbReference type="AlphaFoldDB" id="A0A7G6RM41"/>
<dbReference type="Pfam" id="PF00144">
    <property type="entry name" value="Beta-lactamase"/>
    <property type="match status" value="1"/>
</dbReference>
<evidence type="ECO:0000259" key="2">
    <source>
        <dbReference type="Pfam" id="PF00144"/>
    </source>
</evidence>
<dbReference type="EMBL" id="CP050549">
    <property type="protein sequence ID" value="QND43323.1"/>
    <property type="molecule type" value="Genomic_DNA"/>
</dbReference>
<protein>
    <submittedName>
        <fullName evidence="3">Serine hydrolase</fullName>
    </submittedName>
</protein>
<evidence type="ECO:0000313" key="3">
    <source>
        <dbReference type="EMBL" id="QND43323.1"/>
    </source>
</evidence>
<dbReference type="GO" id="GO:0016787">
    <property type="term" value="F:hydrolase activity"/>
    <property type="evidence" value="ECO:0007669"/>
    <property type="project" value="UniProtKB-KW"/>
</dbReference>
<evidence type="ECO:0000313" key="4">
    <source>
        <dbReference type="Proteomes" id="UP000515518"/>
    </source>
</evidence>
<organism evidence="3 4">
    <name type="scientific">Rhizobium leguminosarum bv. viciae</name>
    <dbReference type="NCBI Taxonomy" id="387"/>
    <lineage>
        <taxon>Bacteria</taxon>
        <taxon>Pseudomonadati</taxon>
        <taxon>Pseudomonadota</taxon>
        <taxon>Alphaproteobacteria</taxon>
        <taxon>Hyphomicrobiales</taxon>
        <taxon>Rhizobiaceae</taxon>
        <taxon>Rhizobium/Agrobacterium group</taxon>
        <taxon>Rhizobium</taxon>
    </lineage>
</organism>
<sequence length="342" mass="36788">MIRLLSLLLLFCLPLAATGLAAAQSTASGVSGLGPRLDHAASDPAMRPLKTVIVARDGRVLGERGFHGHSPSESTNIKSASKSIISALVGIAIDKGLLKGPDQKIAPILKADLPVTPDPRINDITIGNLLSMQAGLDRMSGPNYGRWVSSRNWVRFALSQPFIDQPGGEMLYSTASTHLLSAILTKVGGRSTLALAQEWLGPVEGFRIGAWERDPQGIYLGGNQMAMSARSLLAFGELYRNGGKTADGRQIVPADWISQSWQQRTNSRFSGDEYGYGWFTRQIGGEQVHFAWGYGGQMLYIVPSLDLTVVMTSEESGPSARNGYRDLLHDLLADIIGAVRAA</sequence>
<dbReference type="Proteomes" id="UP000515518">
    <property type="component" value="Chromosome"/>
</dbReference>
<dbReference type="InterPro" id="IPR001466">
    <property type="entry name" value="Beta-lactam-related"/>
</dbReference>
<feature type="signal peptide" evidence="1">
    <location>
        <begin position="1"/>
        <end position="22"/>
    </location>
</feature>
<dbReference type="PANTHER" id="PTHR43283">
    <property type="entry name" value="BETA-LACTAMASE-RELATED"/>
    <property type="match status" value="1"/>
</dbReference>
<dbReference type="InterPro" id="IPR012338">
    <property type="entry name" value="Beta-lactam/transpept-like"/>
</dbReference>
<reference evidence="4" key="1">
    <citation type="journal article" date="2020" name="Mol. Plant Microbe">
        <title>Rhizobial microsymbionts of the narrowly endemic Oxytropis species growing in Kamchatka are characterized by significant genetic diversity and possess a set of genes that are associated with T3SS and T6SS secretion systems and can affect the development of symbiosis.</title>
        <authorList>
            <person name="Safronova V."/>
            <person name="Guro P."/>
            <person name="Sazanova A."/>
            <person name="Kuznetsova I."/>
            <person name="Belimov A."/>
            <person name="Yakubov V."/>
            <person name="Chirak E."/>
            <person name="Afonin A."/>
            <person name="Gogolev Y."/>
            <person name="Andronov E."/>
            <person name="Tikhonovich I."/>
        </authorList>
    </citation>
    <scope>NUCLEOTIDE SEQUENCE [LARGE SCALE GENOMIC DNA]</scope>
    <source>
        <strain evidence="4">RCAM0610</strain>
    </source>
</reference>